<evidence type="ECO:0008006" key="4">
    <source>
        <dbReference type="Google" id="ProtNLM"/>
    </source>
</evidence>
<keyword evidence="1" id="KW-0732">Signal</keyword>
<feature type="chain" id="PRO_5046008785" description="Lipoprotein" evidence="1">
    <location>
        <begin position="33"/>
        <end position="247"/>
    </location>
</feature>
<gene>
    <name evidence="2" type="ORF">ACFSUC_01250</name>
</gene>
<evidence type="ECO:0000256" key="1">
    <source>
        <dbReference type="SAM" id="SignalP"/>
    </source>
</evidence>
<dbReference type="EMBL" id="JBHUMM010000001">
    <property type="protein sequence ID" value="MFD2670229.1"/>
    <property type="molecule type" value="Genomic_DNA"/>
</dbReference>
<feature type="signal peptide" evidence="1">
    <location>
        <begin position="1"/>
        <end position="32"/>
    </location>
</feature>
<proteinExistence type="predicted"/>
<dbReference type="RefSeq" id="WP_379927565.1">
    <property type="nucleotide sequence ID" value="NZ_JBHUMM010000001.1"/>
</dbReference>
<dbReference type="Proteomes" id="UP001597497">
    <property type="component" value="Unassembled WGS sequence"/>
</dbReference>
<keyword evidence="3" id="KW-1185">Reference proteome</keyword>
<comment type="caution">
    <text evidence="2">The sequence shown here is derived from an EMBL/GenBank/DDBJ whole genome shotgun (WGS) entry which is preliminary data.</text>
</comment>
<name>A0ABW5R738_9BACL</name>
<sequence>MVRFRPAPAGKYAVALLMGAMLCLLPACQWEAGQPDAQAAEQWLNQALLSVKGTEVDFIGEAVLIQDGQEQYRAQGLRSQNEAIWQLKPVLQATRMSSVETDQPMISPYVPISSLPEAAQRVIQLSPSGRDDQVQLEVVLKPEAAKSALTESLAQHGQMLKEQFAAEADRQPEASAWLVEKEQQLQEVLKTMEVVEAIYTLTIDRADKALVHIDVETALRYDWKGEPKSEQMRGSYELQSPHQQTMK</sequence>
<reference evidence="3" key="1">
    <citation type="journal article" date="2019" name="Int. J. Syst. Evol. Microbiol.">
        <title>The Global Catalogue of Microorganisms (GCM) 10K type strain sequencing project: providing services to taxonomists for standard genome sequencing and annotation.</title>
        <authorList>
            <consortium name="The Broad Institute Genomics Platform"/>
            <consortium name="The Broad Institute Genome Sequencing Center for Infectious Disease"/>
            <person name="Wu L."/>
            <person name="Ma J."/>
        </authorList>
    </citation>
    <scope>NUCLEOTIDE SEQUENCE [LARGE SCALE GENOMIC DNA]</scope>
    <source>
        <strain evidence="3">KCTC 33676</strain>
    </source>
</reference>
<evidence type="ECO:0000313" key="3">
    <source>
        <dbReference type="Proteomes" id="UP001597497"/>
    </source>
</evidence>
<protein>
    <recommendedName>
        <fullName evidence="4">Lipoprotein</fullName>
    </recommendedName>
</protein>
<accession>A0ABW5R738</accession>
<organism evidence="2 3">
    <name type="scientific">Marinicrinis sediminis</name>
    <dbReference type="NCBI Taxonomy" id="1652465"/>
    <lineage>
        <taxon>Bacteria</taxon>
        <taxon>Bacillati</taxon>
        <taxon>Bacillota</taxon>
        <taxon>Bacilli</taxon>
        <taxon>Bacillales</taxon>
        <taxon>Paenibacillaceae</taxon>
    </lineage>
</organism>
<evidence type="ECO:0000313" key="2">
    <source>
        <dbReference type="EMBL" id="MFD2670229.1"/>
    </source>
</evidence>